<evidence type="ECO:0000313" key="2">
    <source>
        <dbReference type="Proteomes" id="UP001596163"/>
    </source>
</evidence>
<proteinExistence type="predicted"/>
<comment type="caution">
    <text evidence="1">The sequence shown here is derived from an EMBL/GenBank/DDBJ whole genome shotgun (WGS) entry which is preliminary data.</text>
</comment>
<gene>
    <name evidence="1" type="ORF">ACFPIK_04960</name>
</gene>
<dbReference type="EMBL" id="JBHSKS010000003">
    <property type="protein sequence ID" value="MFC5191106.1"/>
    <property type="molecule type" value="Genomic_DNA"/>
</dbReference>
<evidence type="ECO:0008006" key="3">
    <source>
        <dbReference type="Google" id="ProtNLM"/>
    </source>
</evidence>
<protein>
    <recommendedName>
        <fullName evidence="3">DUF4468 domain-containing protein</fullName>
    </recommendedName>
</protein>
<organism evidence="1 2">
    <name type="scientific">Algoriphagus aquatilis</name>
    <dbReference type="NCBI Taxonomy" id="490186"/>
    <lineage>
        <taxon>Bacteria</taxon>
        <taxon>Pseudomonadati</taxon>
        <taxon>Bacteroidota</taxon>
        <taxon>Cytophagia</taxon>
        <taxon>Cytophagales</taxon>
        <taxon>Cyclobacteriaceae</taxon>
        <taxon>Algoriphagus</taxon>
    </lineage>
</organism>
<evidence type="ECO:0000313" key="1">
    <source>
        <dbReference type="EMBL" id="MFC5191106.1"/>
    </source>
</evidence>
<dbReference type="RefSeq" id="WP_377912849.1">
    <property type="nucleotide sequence ID" value="NZ_JBHSKS010000003.1"/>
</dbReference>
<accession>A0ABW0BTW6</accession>
<reference evidence="2" key="1">
    <citation type="journal article" date="2019" name="Int. J. Syst. Evol. Microbiol.">
        <title>The Global Catalogue of Microorganisms (GCM) 10K type strain sequencing project: providing services to taxonomists for standard genome sequencing and annotation.</title>
        <authorList>
            <consortium name="The Broad Institute Genomics Platform"/>
            <consortium name="The Broad Institute Genome Sequencing Center for Infectious Disease"/>
            <person name="Wu L."/>
            <person name="Ma J."/>
        </authorList>
    </citation>
    <scope>NUCLEOTIDE SEQUENCE [LARGE SCALE GENOMIC DNA]</scope>
    <source>
        <strain evidence="2">CGMCC 1.7030</strain>
    </source>
</reference>
<dbReference type="Proteomes" id="UP001596163">
    <property type="component" value="Unassembled WGS sequence"/>
</dbReference>
<keyword evidence="2" id="KW-1185">Reference proteome</keyword>
<sequence>MKTILISTFFILLLFLNTQAQEIPKEYRSFNTMLIQLDKDAPEILELCAKALIEFDHEIEKIDKDYFTISTKPRLAKNVLNYYIKVKVIDQKAEFQIYSSMDISIYGINSEGYSLTNFKGQKGSANHEAVMKLFSVVNSLNTEIQFLEK</sequence>
<name>A0ABW0BTW6_9BACT</name>